<dbReference type="EMBL" id="PQIB02000009">
    <property type="protein sequence ID" value="RLM97710.1"/>
    <property type="molecule type" value="Genomic_DNA"/>
</dbReference>
<keyword evidence="2" id="KW-1133">Transmembrane helix</keyword>
<protein>
    <submittedName>
        <fullName evidence="3">Uncharacterized protein</fullName>
    </submittedName>
</protein>
<evidence type="ECO:0000256" key="1">
    <source>
        <dbReference type="SAM" id="MobiDB-lite"/>
    </source>
</evidence>
<dbReference type="AlphaFoldDB" id="A0A3L6R5Z0"/>
<organism evidence="3 4">
    <name type="scientific">Panicum miliaceum</name>
    <name type="common">Proso millet</name>
    <name type="synonym">Broomcorn millet</name>
    <dbReference type="NCBI Taxonomy" id="4540"/>
    <lineage>
        <taxon>Eukaryota</taxon>
        <taxon>Viridiplantae</taxon>
        <taxon>Streptophyta</taxon>
        <taxon>Embryophyta</taxon>
        <taxon>Tracheophyta</taxon>
        <taxon>Spermatophyta</taxon>
        <taxon>Magnoliopsida</taxon>
        <taxon>Liliopsida</taxon>
        <taxon>Poales</taxon>
        <taxon>Poaceae</taxon>
        <taxon>PACMAD clade</taxon>
        <taxon>Panicoideae</taxon>
        <taxon>Panicodae</taxon>
        <taxon>Paniceae</taxon>
        <taxon>Panicinae</taxon>
        <taxon>Panicum</taxon>
        <taxon>Panicum sect. Panicum</taxon>
    </lineage>
</organism>
<gene>
    <name evidence="3" type="ORF">C2845_PM06G34570</name>
</gene>
<dbReference type="PANTHER" id="PTHR33115">
    <property type="entry name" value="ARM REPEAT SUPERFAMILY PROTEIN"/>
    <property type="match status" value="1"/>
</dbReference>
<feature type="transmembrane region" description="Helical" evidence="2">
    <location>
        <begin position="30"/>
        <end position="56"/>
    </location>
</feature>
<evidence type="ECO:0000313" key="3">
    <source>
        <dbReference type="EMBL" id="RLM97710.1"/>
    </source>
</evidence>
<evidence type="ECO:0000313" key="4">
    <source>
        <dbReference type="Proteomes" id="UP000275267"/>
    </source>
</evidence>
<reference evidence="4" key="1">
    <citation type="journal article" date="2019" name="Nat. Commun.">
        <title>The genome of broomcorn millet.</title>
        <authorList>
            <person name="Zou C."/>
            <person name="Miki D."/>
            <person name="Li D."/>
            <person name="Tang Q."/>
            <person name="Xiao L."/>
            <person name="Rajput S."/>
            <person name="Deng P."/>
            <person name="Jia W."/>
            <person name="Huang R."/>
            <person name="Zhang M."/>
            <person name="Sun Y."/>
            <person name="Hu J."/>
            <person name="Fu X."/>
            <person name="Schnable P.S."/>
            <person name="Li F."/>
            <person name="Zhang H."/>
            <person name="Feng B."/>
            <person name="Zhu X."/>
            <person name="Liu R."/>
            <person name="Schnable J.C."/>
            <person name="Zhu J.-K."/>
            <person name="Zhang H."/>
        </authorList>
    </citation>
    <scope>NUCLEOTIDE SEQUENCE [LARGE SCALE GENOMIC DNA]</scope>
</reference>
<dbReference type="PANTHER" id="PTHR33115:SF22">
    <property type="entry name" value="OS12G0449900 PROTEIN"/>
    <property type="match status" value="1"/>
</dbReference>
<name>A0A3L6R5Z0_PANMI</name>
<keyword evidence="2" id="KW-0812">Transmembrane</keyword>
<keyword evidence="4" id="KW-1185">Reference proteome</keyword>
<proteinExistence type="predicted"/>
<dbReference type="OrthoDB" id="694583at2759"/>
<dbReference type="Proteomes" id="UP000275267">
    <property type="component" value="Unassembled WGS sequence"/>
</dbReference>
<feature type="region of interest" description="Disordered" evidence="1">
    <location>
        <begin position="440"/>
        <end position="460"/>
    </location>
</feature>
<sequence length="639" mass="72167">MVHSWWGPLATVFVAVTDDKEEEIEGKNKVVAIILVVIQAFVFVIVLCPIGVLYMLGLYISTGVSLWRLIEHDFGNAGGANQKSALQVLYGLTVAQGVLFGYKTMHALGARNRLAKFVAGKGTVDEELVAEYLEETVARCEEDPSFATGRNLVRYGVDLMTEANKSNEGFIAGIRVLGGAIQDYSWTRRGRMVPAKHLLTSRSDSWSHAIQRLLKTVGPRSPYNEEVREHAARIMSLVACDIRLEQLPEMIECVSSMLDTSEESNQLQDRQLIRIPQYNHLKGICSKYGDNKLKDYQRVELLEKYELDYLIYDRERPDSPDFSLSSLIQWLVQCLPCKRKTVERERKERRKENRVHGFNGLLTETVNIIQQLAVDEDNRIRVIMSNTMLQHKIAMAPLKFHRNNHDACTVSQKSELQMLKKCWVLTEWLGAAVKDTNNQGRILEEGKPAAPSGGGDRRRGAKIEEGEEEHLLRSMVGSTLENAIITNIKTIFDCLDCRATQKKQGIQILLHLSLDLSSIMDNESRTRRLTWILLLIRRSIDDDDSEYWMISGATDRNKGMPALFGIRSLASEKLLNMLREKHELPSGPSAIELQLIHLALGDLTRAIADDAEDISIRTHAAIILEGLCDSYKILTSPRK</sequence>
<accession>A0A3L6R5Z0</accession>
<dbReference type="STRING" id="4540.A0A3L6R5Z0"/>
<comment type="caution">
    <text evidence="3">The sequence shown here is derived from an EMBL/GenBank/DDBJ whole genome shotgun (WGS) entry which is preliminary data.</text>
</comment>
<keyword evidence="2" id="KW-0472">Membrane</keyword>
<evidence type="ECO:0000256" key="2">
    <source>
        <dbReference type="SAM" id="Phobius"/>
    </source>
</evidence>